<protein>
    <submittedName>
        <fullName evidence="2">DUF5313 family protein</fullName>
    </submittedName>
</protein>
<dbReference type="RefSeq" id="WP_311555187.1">
    <property type="nucleotide sequence ID" value="NZ_JAVREJ010000003.1"/>
</dbReference>
<keyword evidence="1" id="KW-0472">Membrane</keyword>
<comment type="caution">
    <text evidence="2">The sequence shown here is derived from an EMBL/GenBank/DDBJ whole genome shotgun (WGS) entry which is preliminary data.</text>
</comment>
<dbReference type="Pfam" id="PF17240">
    <property type="entry name" value="DUF5313"/>
    <property type="match status" value="1"/>
</dbReference>
<reference evidence="3" key="1">
    <citation type="submission" date="2023-07" db="EMBL/GenBank/DDBJ databases">
        <title>30 novel species of actinomycetes from the DSMZ collection.</title>
        <authorList>
            <person name="Nouioui I."/>
        </authorList>
    </citation>
    <scope>NUCLEOTIDE SEQUENCE [LARGE SCALE GENOMIC DNA]</scope>
    <source>
        <strain evidence="3">DSM 45834</strain>
    </source>
</reference>
<feature type="transmembrane region" description="Helical" evidence="1">
    <location>
        <begin position="67"/>
        <end position="88"/>
    </location>
</feature>
<evidence type="ECO:0000256" key="1">
    <source>
        <dbReference type="SAM" id="Phobius"/>
    </source>
</evidence>
<evidence type="ECO:0000313" key="2">
    <source>
        <dbReference type="EMBL" id="MDT0349206.1"/>
    </source>
</evidence>
<keyword evidence="1" id="KW-1133">Transmembrane helix</keyword>
<organism evidence="2 3">
    <name type="scientific">Pseudonocardia charpentierae</name>
    <dbReference type="NCBI Taxonomy" id="3075545"/>
    <lineage>
        <taxon>Bacteria</taxon>
        <taxon>Bacillati</taxon>
        <taxon>Actinomycetota</taxon>
        <taxon>Actinomycetes</taxon>
        <taxon>Pseudonocardiales</taxon>
        <taxon>Pseudonocardiaceae</taxon>
        <taxon>Pseudonocardia</taxon>
    </lineage>
</organism>
<dbReference type="EMBL" id="JAVREJ010000003">
    <property type="protein sequence ID" value="MDT0349206.1"/>
    <property type="molecule type" value="Genomic_DNA"/>
</dbReference>
<evidence type="ECO:0000313" key="3">
    <source>
        <dbReference type="Proteomes" id="UP001183202"/>
    </source>
</evidence>
<accession>A0ABU2N5I7</accession>
<feature type="transmembrane region" description="Helical" evidence="1">
    <location>
        <begin position="43"/>
        <end position="61"/>
    </location>
</feature>
<sequence>MTKPTRPGPFRWLLYALGRGLPPRNREWVLYDVTTRTWVLRHLLRATVQLAPVAVLLYLLMPGSSGVRIGAVLGGLALGYFYSLAYMYETTENRAMKAGYPRGTARELRDRRTAVVRDEQARRYAEQYRTLPPGS</sequence>
<name>A0ABU2N5I7_9PSEU</name>
<gene>
    <name evidence="2" type="ORF">RM445_06675</name>
</gene>
<proteinExistence type="predicted"/>
<dbReference type="Proteomes" id="UP001183202">
    <property type="component" value="Unassembled WGS sequence"/>
</dbReference>
<keyword evidence="1" id="KW-0812">Transmembrane</keyword>
<keyword evidence="3" id="KW-1185">Reference proteome</keyword>
<dbReference type="InterPro" id="IPR035197">
    <property type="entry name" value="DUF5313"/>
</dbReference>